<accession>A0A0H2RZS1</accession>
<reference evidence="6 7" key="1">
    <citation type="submission" date="2015-04" db="EMBL/GenBank/DDBJ databases">
        <title>Complete genome sequence of Schizopora paradoxa KUC8140, a cosmopolitan wood degrader in East Asia.</title>
        <authorList>
            <consortium name="DOE Joint Genome Institute"/>
            <person name="Min B."/>
            <person name="Park H."/>
            <person name="Jang Y."/>
            <person name="Kim J.-J."/>
            <person name="Kim K.H."/>
            <person name="Pangilinan J."/>
            <person name="Lipzen A."/>
            <person name="Riley R."/>
            <person name="Grigoriev I.V."/>
            <person name="Spatafora J.W."/>
            <person name="Choi I.-G."/>
        </authorList>
    </citation>
    <scope>NUCLEOTIDE SEQUENCE [LARGE SCALE GENOMIC DNA]</scope>
    <source>
        <strain evidence="6 7">KUC8140</strain>
    </source>
</reference>
<evidence type="ECO:0000256" key="2">
    <source>
        <dbReference type="ARBA" id="ARBA00022771"/>
    </source>
</evidence>
<dbReference type="SUPFAM" id="SSF144232">
    <property type="entry name" value="HIT/MYND zinc finger-like"/>
    <property type="match status" value="1"/>
</dbReference>
<dbReference type="PROSITE" id="PS50865">
    <property type="entry name" value="ZF_MYND_2"/>
    <property type="match status" value="1"/>
</dbReference>
<dbReference type="GO" id="GO:0008270">
    <property type="term" value="F:zinc ion binding"/>
    <property type="evidence" value="ECO:0007669"/>
    <property type="project" value="UniProtKB-KW"/>
</dbReference>
<dbReference type="Gene3D" id="6.10.140.2220">
    <property type="match status" value="1"/>
</dbReference>
<name>A0A0H2RZS1_9AGAM</name>
<protein>
    <recommendedName>
        <fullName evidence="5">MYND-type domain-containing protein</fullName>
    </recommendedName>
</protein>
<keyword evidence="7" id="KW-1185">Reference proteome</keyword>
<evidence type="ECO:0000313" key="7">
    <source>
        <dbReference type="Proteomes" id="UP000053477"/>
    </source>
</evidence>
<organism evidence="6 7">
    <name type="scientific">Schizopora paradoxa</name>
    <dbReference type="NCBI Taxonomy" id="27342"/>
    <lineage>
        <taxon>Eukaryota</taxon>
        <taxon>Fungi</taxon>
        <taxon>Dikarya</taxon>
        <taxon>Basidiomycota</taxon>
        <taxon>Agaricomycotina</taxon>
        <taxon>Agaricomycetes</taxon>
        <taxon>Hymenochaetales</taxon>
        <taxon>Schizoporaceae</taxon>
        <taxon>Schizopora</taxon>
    </lineage>
</organism>
<dbReference type="InterPro" id="IPR002893">
    <property type="entry name" value="Znf_MYND"/>
</dbReference>
<keyword evidence="1" id="KW-0479">Metal-binding</keyword>
<proteinExistence type="predicted"/>
<dbReference type="Pfam" id="PF01753">
    <property type="entry name" value="zf-MYND"/>
    <property type="match status" value="1"/>
</dbReference>
<evidence type="ECO:0000256" key="1">
    <source>
        <dbReference type="ARBA" id="ARBA00022723"/>
    </source>
</evidence>
<evidence type="ECO:0000259" key="5">
    <source>
        <dbReference type="PROSITE" id="PS50865"/>
    </source>
</evidence>
<dbReference type="EMBL" id="KQ085908">
    <property type="protein sequence ID" value="KLO17117.1"/>
    <property type="molecule type" value="Genomic_DNA"/>
</dbReference>
<sequence length="388" mass="43980">MTDMSSIWIEAMNDGILRCLYDLSSSFHLLDGEHQESALSLMHKLIIHLSIASVPPRVAEELERLHFGTSIDNVDLKAGNEMVKKFELLGAVALERLVLKNLREVQDKDELAFCDNSKCVRVGLRSDFKKCGGCKFTLYCSGACQSGAWKGHKTYCSSLRFEKRFENPLDLPENRFPRKIATSEVKRHLTSIIALAMRTHPNTPIAHIGYQINVSVFPLQISAFRVEQYANFKRAGPDSLTARVVEVAKDVLRKADWNGEYQPTMLLIIQQTHTFACVVPFRRADVKMAEYRVARGDIPRVSGVAPDFIRCEDKVHNPLSLSEDDEIQEIVRLIKLRPGKESFWHTLIIREVIEDYLAGVNDWKSSPTFHSAMSEELALVLYRGGMGR</sequence>
<dbReference type="InParanoid" id="A0A0H2RZS1"/>
<dbReference type="AlphaFoldDB" id="A0A0H2RZS1"/>
<evidence type="ECO:0000256" key="4">
    <source>
        <dbReference type="PROSITE-ProRule" id="PRU00134"/>
    </source>
</evidence>
<feature type="domain" description="MYND-type" evidence="5">
    <location>
        <begin position="119"/>
        <end position="156"/>
    </location>
</feature>
<dbReference type="STRING" id="27342.A0A0H2RZS1"/>
<keyword evidence="2 4" id="KW-0863">Zinc-finger</keyword>
<gene>
    <name evidence="6" type="ORF">SCHPADRAFT_181380</name>
</gene>
<dbReference type="Proteomes" id="UP000053477">
    <property type="component" value="Unassembled WGS sequence"/>
</dbReference>
<dbReference type="OrthoDB" id="2849301at2759"/>
<evidence type="ECO:0000313" key="6">
    <source>
        <dbReference type="EMBL" id="KLO17117.1"/>
    </source>
</evidence>
<evidence type="ECO:0000256" key="3">
    <source>
        <dbReference type="ARBA" id="ARBA00022833"/>
    </source>
</evidence>
<keyword evidence="3" id="KW-0862">Zinc</keyword>